<proteinExistence type="predicted"/>
<dbReference type="EMBL" id="JAADJZ010000008">
    <property type="protein sequence ID" value="KAF2873181.1"/>
    <property type="molecule type" value="Genomic_DNA"/>
</dbReference>
<dbReference type="OrthoDB" id="3770142at2759"/>
<sequence>MKLSTSVYAFASLATLAHANFDLYDIVDNGWKGFKVLDAEPRNCAHMFDAPKIDRRDDVSGNRVGVAWPSYKPEDQSSQINRVEMHFQNVQGLYHWTIYGADRTSDGRWPLKGVDDQVYGECFRLPLTFDCPHEGDDWFDPKMVKFGFFESGRHFRCLTEITADQINASVREA</sequence>
<comment type="caution">
    <text evidence="2">The sequence shown here is derived from an EMBL/GenBank/DDBJ whole genome shotgun (WGS) entry which is preliminary data.</text>
</comment>
<evidence type="ECO:0000313" key="2">
    <source>
        <dbReference type="EMBL" id="KAF2873181.1"/>
    </source>
</evidence>
<dbReference type="Proteomes" id="UP000481861">
    <property type="component" value="Unassembled WGS sequence"/>
</dbReference>
<feature type="signal peptide" evidence="1">
    <location>
        <begin position="1"/>
        <end position="19"/>
    </location>
</feature>
<reference evidence="2 3" key="1">
    <citation type="submission" date="2020-01" db="EMBL/GenBank/DDBJ databases">
        <authorList>
            <consortium name="DOE Joint Genome Institute"/>
            <person name="Haridas S."/>
            <person name="Albert R."/>
            <person name="Binder M."/>
            <person name="Bloem J."/>
            <person name="Labutti K."/>
            <person name="Salamov A."/>
            <person name="Andreopoulos B."/>
            <person name="Baker S.E."/>
            <person name="Barry K."/>
            <person name="Bills G."/>
            <person name="Bluhm B.H."/>
            <person name="Cannon C."/>
            <person name="Castanera R."/>
            <person name="Culley D.E."/>
            <person name="Daum C."/>
            <person name="Ezra D."/>
            <person name="Gonzalez J.B."/>
            <person name="Henrissat B."/>
            <person name="Kuo A."/>
            <person name="Liang C."/>
            <person name="Lipzen A."/>
            <person name="Lutzoni F."/>
            <person name="Magnuson J."/>
            <person name="Mondo S."/>
            <person name="Nolan M."/>
            <person name="Ohm R."/>
            <person name="Pangilinan J."/>
            <person name="Park H.-J.H."/>
            <person name="Ramirez L."/>
            <person name="Alfaro M."/>
            <person name="Sun H."/>
            <person name="Tritt A."/>
            <person name="Yoshinaga Y."/>
            <person name="Zwiers L.-H.L."/>
            <person name="Turgeon B.G."/>
            <person name="Goodwin S.B."/>
            <person name="Spatafora J.W."/>
            <person name="Crous P.W."/>
            <person name="Grigoriev I.V."/>
        </authorList>
    </citation>
    <scope>NUCLEOTIDE SEQUENCE [LARGE SCALE GENOMIC DNA]</scope>
    <source>
        <strain evidence="2 3">CBS 611.86</strain>
    </source>
</reference>
<evidence type="ECO:0000256" key="1">
    <source>
        <dbReference type="SAM" id="SignalP"/>
    </source>
</evidence>
<organism evidence="2 3">
    <name type="scientific">Massariosphaeria phaeospora</name>
    <dbReference type="NCBI Taxonomy" id="100035"/>
    <lineage>
        <taxon>Eukaryota</taxon>
        <taxon>Fungi</taxon>
        <taxon>Dikarya</taxon>
        <taxon>Ascomycota</taxon>
        <taxon>Pezizomycotina</taxon>
        <taxon>Dothideomycetes</taxon>
        <taxon>Pleosporomycetidae</taxon>
        <taxon>Pleosporales</taxon>
        <taxon>Pleosporales incertae sedis</taxon>
        <taxon>Massariosphaeria</taxon>
    </lineage>
</organism>
<keyword evidence="1" id="KW-0732">Signal</keyword>
<dbReference type="AlphaFoldDB" id="A0A7C8MC34"/>
<evidence type="ECO:0000313" key="3">
    <source>
        <dbReference type="Proteomes" id="UP000481861"/>
    </source>
</evidence>
<protein>
    <recommendedName>
        <fullName evidence="4">Phosphatidylglycerol/phosphatidylinositol transfer protein</fullName>
    </recommendedName>
</protein>
<keyword evidence="3" id="KW-1185">Reference proteome</keyword>
<accession>A0A7C8MC34</accession>
<name>A0A7C8MC34_9PLEO</name>
<evidence type="ECO:0008006" key="4">
    <source>
        <dbReference type="Google" id="ProtNLM"/>
    </source>
</evidence>
<gene>
    <name evidence="2" type="ORF">BDV95DRAFT_605745</name>
</gene>
<feature type="chain" id="PRO_5028983182" description="Phosphatidylglycerol/phosphatidylinositol transfer protein" evidence="1">
    <location>
        <begin position="20"/>
        <end position="173"/>
    </location>
</feature>